<keyword evidence="6" id="KW-0915">Sodium</keyword>
<feature type="transmembrane region" description="Helical" evidence="11">
    <location>
        <begin position="66"/>
        <end position="86"/>
    </location>
</feature>
<keyword evidence="8 11" id="KW-0472">Membrane</keyword>
<feature type="compositionally biased region" description="Basic and acidic residues" evidence="10">
    <location>
        <begin position="715"/>
        <end position="732"/>
    </location>
</feature>
<reference evidence="13 14" key="1">
    <citation type="journal article" date="2023" name="Commun. Biol.">
        <title>Genome analysis of Parmales, the sister group of diatoms, reveals the evolutionary specialization of diatoms from phago-mixotrophs to photoautotrophs.</title>
        <authorList>
            <person name="Ban H."/>
            <person name="Sato S."/>
            <person name="Yoshikawa S."/>
            <person name="Yamada K."/>
            <person name="Nakamura Y."/>
            <person name="Ichinomiya M."/>
            <person name="Sato N."/>
            <person name="Blanc-Mathieu R."/>
            <person name="Endo H."/>
            <person name="Kuwata A."/>
            <person name="Ogata H."/>
        </authorList>
    </citation>
    <scope>NUCLEOTIDE SEQUENCE [LARGE SCALE GENOMIC DNA]</scope>
</reference>
<dbReference type="Gene3D" id="6.10.140.1330">
    <property type="match status" value="1"/>
</dbReference>
<keyword evidence="5 11" id="KW-1133">Transmembrane helix</keyword>
<evidence type="ECO:0000259" key="12">
    <source>
        <dbReference type="Pfam" id="PF00999"/>
    </source>
</evidence>
<name>A0ABQ6MHS1_9STRA</name>
<evidence type="ECO:0000313" key="14">
    <source>
        <dbReference type="Proteomes" id="UP001165060"/>
    </source>
</evidence>
<comment type="caution">
    <text evidence="13">The sequence shown here is derived from an EMBL/GenBank/DDBJ whole genome shotgun (WGS) entry which is preliminary data.</text>
</comment>
<accession>A0ABQ6MHS1</accession>
<evidence type="ECO:0000256" key="7">
    <source>
        <dbReference type="ARBA" id="ARBA00023065"/>
    </source>
</evidence>
<evidence type="ECO:0000256" key="5">
    <source>
        <dbReference type="ARBA" id="ARBA00022989"/>
    </source>
</evidence>
<dbReference type="Pfam" id="PF00999">
    <property type="entry name" value="Na_H_Exchanger"/>
    <property type="match status" value="1"/>
</dbReference>
<organism evidence="13 14">
    <name type="scientific">Tetraparma gracilis</name>
    <dbReference type="NCBI Taxonomy" id="2962635"/>
    <lineage>
        <taxon>Eukaryota</taxon>
        <taxon>Sar</taxon>
        <taxon>Stramenopiles</taxon>
        <taxon>Ochrophyta</taxon>
        <taxon>Bolidophyceae</taxon>
        <taxon>Parmales</taxon>
        <taxon>Triparmaceae</taxon>
        <taxon>Tetraparma</taxon>
    </lineage>
</organism>
<feature type="domain" description="Cation/H+ exchanger transmembrane" evidence="12">
    <location>
        <begin position="23"/>
        <end position="405"/>
    </location>
</feature>
<evidence type="ECO:0000256" key="1">
    <source>
        <dbReference type="ARBA" id="ARBA00004651"/>
    </source>
</evidence>
<comment type="subcellular location">
    <subcellularLocation>
        <location evidence="1">Cell membrane</location>
        <topology evidence="1">Multi-pass membrane protein</topology>
    </subcellularLocation>
</comment>
<sequence length="909" mass="100980">MFWAGISALGHYAPDSLGALKDSMDLWIAIDPHLLLFAFLPALLFGDAKSTDTHLLARKGKEIVTLASLGVLLGTGFSAVVAKHLLPYGWGWNLSLVMGTILSATDPVAVVGLLNQLGAPPAITMVIAGESMFNDGTAIVVFNLFLSLYTEEYAIPGGLTTYAYHNMDEVLLYAFQAVFGGMLFGVLGGMLVVGLLELFDSKLHEDNALLQLTSTLSMAYIVFYVAEGVYGTSGVIATVTLGMFFSEFSRGLIVSYHVLEAGWECFEFMGNVLIFSLAGIIVGHICTDEHTLQFVSRYDLGWVLVMWVFSFLTRMLMLALVYPLFKWFRRNEWKDPNQPAPLAEMLVEGWGGLRGAVGLALGMLVRNQSVGTDQEEDGTKLLVIVTGVATLTLLVNATTCTPLLKYLKMTDVPLVHQMAVECIHGKVIKDTKEFSSYLMDKHSVHGFSQAIDKALKLREIQQLVTIVSEENVNTERLQSGLQKELSVDSQQLVSEKRELLLKLVRAEYNEMIDNLSIILPPERHKASRHLLNSTLIGLDDLSGLGDWEYIESAMKANRWKVALYSGYDWVTKTLGMTSAYSSTRLKYLYRRRLDAFSMLLAFEKAHTGAQQLLIEVFGPQDKDTGVVTEESRACVRKARKMRKHMDQRLTNRVTTEHLAARILMFERKKVTKLVEHGVLSMKDEHHLLLENERDLEKLRQKNTKLAGELAREATFRERLPGEEPTKADERSQVVRLPSTKPKSFRTKKEGGRSKVHPGGFDALEGGEGDGSGRHLDGYGEGGPGSIVSGMGYDEDDEGSDDEGSEISRMETGFDEALEDIGDDEEAGMQAYHTKKEKEKEELEKKKQGEEKAAVLIQAGYRRRLGWVRALSRKKSIAAIGDGALHEYQSFSERNGFQSGGLKDRDINLT</sequence>
<evidence type="ECO:0000256" key="2">
    <source>
        <dbReference type="ARBA" id="ARBA00022448"/>
    </source>
</evidence>
<protein>
    <recommendedName>
        <fullName evidence="12">Cation/H+ exchanger transmembrane domain-containing protein</fullName>
    </recommendedName>
</protein>
<feature type="transmembrane region" description="Helical" evidence="11">
    <location>
        <begin position="26"/>
        <end position="45"/>
    </location>
</feature>
<evidence type="ECO:0000256" key="3">
    <source>
        <dbReference type="ARBA" id="ARBA00022475"/>
    </source>
</evidence>
<evidence type="ECO:0000256" key="8">
    <source>
        <dbReference type="ARBA" id="ARBA00023136"/>
    </source>
</evidence>
<feature type="compositionally biased region" description="Acidic residues" evidence="10">
    <location>
        <begin position="792"/>
        <end position="804"/>
    </location>
</feature>
<keyword evidence="3" id="KW-1003">Cell membrane</keyword>
<evidence type="ECO:0000256" key="6">
    <source>
        <dbReference type="ARBA" id="ARBA00023053"/>
    </source>
</evidence>
<dbReference type="InterPro" id="IPR018422">
    <property type="entry name" value="Cation/H_exchanger_CPA1"/>
</dbReference>
<feature type="region of interest" description="Disordered" evidence="10">
    <location>
        <begin position="715"/>
        <end position="806"/>
    </location>
</feature>
<keyword evidence="14" id="KW-1185">Reference proteome</keyword>
<proteinExistence type="predicted"/>
<keyword evidence="2" id="KW-0813">Transport</keyword>
<evidence type="ECO:0000313" key="13">
    <source>
        <dbReference type="EMBL" id="GMI26551.1"/>
    </source>
</evidence>
<feature type="transmembrane region" description="Helical" evidence="11">
    <location>
        <begin position="170"/>
        <end position="196"/>
    </location>
</feature>
<keyword evidence="9" id="KW-0739">Sodium transport</keyword>
<evidence type="ECO:0000256" key="4">
    <source>
        <dbReference type="ARBA" id="ARBA00022692"/>
    </source>
</evidence>
<feature type="transmembrane region" description="Helical" evidence="11">
    <location>
        <begin position="305"/>
        <end position="325"/>
    </location>
</feature>
<keyword evidence="7" id="KW-0406">Ion transport</keyword>
<keyword evidence="4 11" id="KW-0812">Transmembrane</keyword>
<evidence type="ECO:0000256" key="10">
    <source>
        <dbReference type="SAM" id="MobiDB-lite"/>
    </source>
</evidence>
<evidence type="ECO:0000256" key="11">
    <source>
        <dbReference type="SAM" id="Phobius"/>
    </source>
</evidence>
<gene>
    <name evidence="13" type="ORF">TeGR_g8942</name>
</gene>
<feature type="transmembrane region" description="Helical" evidence="11">
    <location>
        <begin position="265"/>
        <end position="285"/>
    </location>
</feature>
<dbReference type="PANTHER" id="PTHR10110">
    <property type="entry name" value="SODIUM/HYDROGEN EXCHANGER"/>
    <property type="match status" value="1"/>
</dbReference>
<dbReference type="Proteomes" id="UP001165060">
    <property type="component" value="Unassembled WGS sequence"/>
</dbReference>
<evidence type="ECO:0000256" key="9">
    <source>
        <dbReference type="ARBA" id="ARBA00023201"/>
    </source>
</evidence>
<dbReference type="InterPro" id="IPR006153">
    <property type="entry name" value="Cation/H_exchanger_TM"/>
</dbReference>
<feature type="transmembrane region" description="Helical" evidence="11">
    <location>
        <begin position="92"/>
        <end position="114"/>
    </location>
</feature>
<dbReference type="PANTHER" id="PTHR10110:SF86">
    <property type="entry name" value="SODIUM_HYDROGEN EXCHANGER 7"/>
    <property type="match status" value="1"/>
</dbReference>
<dbReference type="EMBL" id="BRYB01000263">
    <property type="protein sequence ID" value="GMI26551.1"/>
    <property type="molecule type" value="Genomic_DNA"/>
</dbReference>